<keyword evidence="3" id="KW-1185">Reference proteome</keyword>
<evidence type="ECO:0000313" key="3">
    <source>
        <dbReference type="Proteomes" id="UP001516662"/>
    </source>
</evidence>
<gene>
    <name evidence="2" type="ORF">IMZ08_10395</name>
</gene>
<proteinExistence type="predicted"/>
<protein>
    <submittedName>
        <fullName evidence="2">Uncharacterized protein</fullName>
    </submittedName>
</protein>
<dbReference type="Proteomes" id="UP001516662">
    <property type="component" value="Unassembled WGS sequence"/>
</dbReference>
<comment type="caution">
    <text evidence="2">The sequence shown here is derived from an EMBL/GenBank/DDBJ whole genome shotgun (WGS) entry which is preliminary data.</text>
</comment>
<sequence>MGLALTILFGFAMLLLIFSFVRMKQLAKKEKKEIDLVSIQLMEEINRLGNQVRNLELDAEIFAKEVGIQTTSSSKRVVIREVLDMYKRGYSLEGISAQKDLSINEIQQLLSPYVALDGRRKVANES</sequence>
<dbReference type="EMBL" id="JADCLJ010000020">
    <property type="protein sequence ID" value="MBE4908464.1"/>
    <property type="molecule type" value="Genomic_DNA"/>
</dbReference>
<dbReference type="RefSeq" id="WP_193536191.1">
    <property type="nucleotide sequence ID" value="NZ_JADCLJ010000020.1"/>
</dbReference>
<accession>A0ABR9QIY8</accession>
<feature type="coiled-coil region" evidence="1">
    <location>
        <begin position="38"/>
        <end position="65"/>
    </location>
</feature>
<organism evidence="2 3">
    <name type="scientific">Litchfieldia luteola</name>
    <dbReference type="NCBI Taxonomy" id="682179"/>
    <lineage>
        <taxon>Bacteria</taxon>
        <taxon>Bacillati</taxon>
        <taxon>Bacillota</taxon>
        <taxon>Bacilli</taxon>
        <taxon>Bacillales</taxon>
        <taxon>Bacillaceae</taxon>
        <taxon>Litchfieldia</taxon>
    </lineage>
</organism>
<reference evidence="2 3" key="1">
    <citation type="submission" date="2020-10" db="EMBL/GenBank/DDBJ databases">
        <title>Bacillus sp. HD4P25, an endophyte from a halophyte.</title>
        <authorList>
            <person name="Sun J.-Q."/>
        </authorList>
    </citation>
    <scope>NUCLEOTIDE SEQUENCE [LARGE SCALE GENOMIC DNA]</scope>
    <source>
        <strain evidence="2 3">YIM 93174</strain>
    </source>
</reference>
<name>A0ABR9QIY8_9BACI</name>
<keyword evidence="1" id="KW-0175">Coiled coil</keyword>
<evidence type="ECO:0000256" key="1">
    <source>
        <dbReference type="SAM" id="Coils"/>
    </source>
</evidence>
<evidence type="ECO:0000313" key="2">
    <source>
        <dbReference type="EMBL" id="MBE4908464.1"/>
    </source>
</evidence>